<dbReference type="AlphaFoldDB" id="K1Z3K3"/>
<protein>
    <submittedName>
        <fullName evidence="1">Uncharacterized protein</fullName>
    </submittedName>
</protein>
<proteinExistence type="predicted"/>
<dbReference type="EMBL" id="AMFJ01028965">
    <property type="protein sequence ID" value="EKD44112.1"/>
    <property type="molecule type" value="Genomic_DNA"/>
</dbReference>
<name>K1Z3K3_9BACT</name>
<dbReference type="Gene3D" id="3.10.310.30">
    <property type="match status" value="1"/>
</dbReference>
<feature type="non-terminal residue" evidence="1">
    <location>
        <position position="1"/>
    </location>
</feature>
<sequence>DRAFIIKNLYQTKSIATFKIWGSVLSHLKEDKELSLVWSTITRDDFIRSGAKKEDLNNIIDELITTSPSAQFVLLLHENPGEPEKISGTLRILPQHHATEIMKKYDAEGDENESKFEINGKSLHEVEEEIVKHIKAEIRK</sequence>
<gene>
    <name evidence="1" type="ORF">ACD_71C00234G0001</name>
</gene>
<reference evidence="1" key="1">
    <citation type="journal article" date="2012" name="Science">
        <title>Fermentation, hydrogen, and sulfur metabolism in multiple uncultivated bacterial phyla.</title>
        <authorList>
            <person name="Wrighton K.C."/>
            <person name="Thomas B.C."/>
            <person name="Sharon I."/>
            <person name="Miller C.S."/>
            <person name="Castelle C.J."/>
            <person name="VerBerkmoes N.C."/>
            <person name="Wilkins M.J."/>
            <person name="Hettich R.L."/>
            <person name="Lipton M.S."/>
            <person name="Williams K.H."/>
            <person name="Long P.E."/>
            <person name="Banfield J.F."/>
        </authorList>
    </citation>
    <scope>NUCLEOTIDE SEQUENCE [LARGE SCALE GENOMIC DNA]</scope>
</reference>
<organism evidence="1">
    <name type="scientific">uncultured bacterium</name>
    <name type="common">gcode 4</name>
    <dbReference type="NCBI Taxonomy" id="1234023"/>
    <lineage>
        <taxon>Bacteria</taxon>
        <taxon>environmental samples</taxon>
    </lineage>
</organism>
<evidence type="ECO:0000313" key="1">
    <source>
        <dbReference type="EMBL" id="EKD44112.1"/>
    </source>
</evidence>
<comment type="caution">
    <text evidence="1">The sequence shown here is derived from an EMBL/GenBank/DDBJ whole genome shotgun (WGS) entry which is preliminary data.</text>
</comment>
<accession>K1Z3K3</accession>